<evidence type="ECO:0000256" key="2">
    <source>
        <dbReference type="ARBA" id="ARBA00022801"/>
    </source>
</evidence>
<evidence type="ECO:0000256" key="3">
    <source>
        <dbReference type="ARBA" id="ARBA00023136"/>
    </source>
</evidence>
<protein>
    <recommendedName>
        <fullName evidence="5">SAC domain-containing protein</fullName>
    </recommendedName>
</protein>
<keyword evidence="2" id="KW-0378">Hydrolase</keyword>
<dbReference type="Pfam" id="PF02383">
    <property type="entry name" value="Syja_N"/>
    <property type="match status" value="1"/>
</dbReference>
<feature type="region of interest" description="Disordered" evidence="4">
    <location>
        <begin position="1"/>
        <end position="23"/>
    </location>
</feature>
<dbReference type="InterPro" id="IPR043573">
    <property type="entry name" value="Fig4-like"/>
</dbReference>
<keyword evidence="7" id="KW-1185">Reference proteome</keyword>
<dbReference type="Proteomes" id="UP000070444">
    <property type="component" value="Unassembled WGS sequence"/>
</dbReference>
<feature type="compositionally biased region" description="Basic residues" evidence="4">
    <location>
        <begin position="1"/>
        <end position="17"/>
    </location>
</feature>
<dbReference type="PANTHER" id="PTHR45738:SF5">
    <property type="entry name" value="POLYPHOSPHOINOSITIDE PHOSPHATASE"/>
    <property type="match status" value="1"/>
</dbReference>
<dbReference type="OMA" id="KRKCCAH"/>
<dbReference type="AlphaFoldDB" id="A0A137PHE0"/>
<proteinExistence type="predicted"/>
<evidence type="ECO:0000313" key="6">
    <source>
        <dbReference type="EMBL" id="KXN74400.1"/>
    </source>
</evidence>
<accession>A0A137PHE0</accession>
<dbReference type="GO" id="GO:0043813">
    <property type="term" value="F:phosphatidylinositol-3,5-bisphosphate 5-phosphatase activity"/>
    <property type="evidence" value="ECO:0007669"/>
    <property type="project" value="InterPro"/>
</dbReference>
<dbReference type="GO" id="GO:0012505">
    <property type="term" value="C:endomembrane system"/>
    <property type="evidence" value="ECO:0007669"/>
    <property type="project" value="UniProtKB-SubCell"/>
</dbReference>
<sequence length="702" mass="81347">MTHYNHHNHHHNHHHHNFTNIHDSTPTHPNTQLILSKFTLYETKTRFYIVGSNQSDNYYRILKIDRTSIDELNITEDEVVYTKSECIELLSMIDQGNLQAGGLQKVCSGFGIIGFIKFTQGYYINLITKRTAIALIGGHYIYHIEDTALLPISRNSLGERRPDEARYVSIFQNMDMTKNFYFSYTYDITHPLQYNITRLNPHNLEAQHFGSGGVGAGYREEFVWNSYLLKNGFGKNCLKGSSYWVLPIIYGFLDQARISVLGIPIAVTLIARRSCKYAGARFLKRGVNDEGYVANEVETEQIVNCMEPTALYLPQKTEDGVVYYIPNPRYTSFIQHRGSIPLSWVQDPSNMAPKPQIELTLPDPFHSRAASHFNSMFQRYGAPIIVLNLIKAKEKTPRESKLLPPFKDMTTYLNKCLKDSTKIIYVPWDMSRASKSRDHDVINWLESFSEDALNITNFFHPGPEPYACPDDENHNQPRYPYLLQKGIVRTNCIDCIDRTNAAQFMIGKSALAHQLHGLGIISEPYLPFDCNAIDILTEMYHDHGDTLALQYGGSLLVNNMATYRKINQNWSSHSRDVIEAIRRFYSNSFVDAEKQDAINLFLGVYQPLQHNKKLWELSTDYYLHNTRFKLGVKRRKDYINWFNPNYLNNWNPSEFPWIDLNFHSLTKSELDPQKVYWNEYYRPKLFTSFGKLLAFNMNSTLE</sequence>
<dbReference type="PROSITE" id="PS50275">
    <property type="entry name" value="SAC"/>
    <property type="match status" value="1"/>
</dbReference>
<evidence type="ECO:0000256" key="4">
    <source>
        <dbReference type="SAM" id="MobiDB-lite"/>
    </source>
</evidence>
<dbReference type="STRING" id="796925.A0A137PHE0"/>
<keyword evidence="3" id="KW-0472">Membrane</keyword>
<evidence type="ECO:0000259" key="5">
    <source>
        <dbReference type="PROSITE" id="PS50275"/>
    </source>
</evidence>
<dbReference type="OrthoDB" id="405996at2759"/>
<gene>
    <name evidence="6" type="ORF">CONCODRAFT_34828</name>
</gene>
<evidence type="ECO:0000256" key="1">
    <source>
        <dbReference type="ARBA" id="ARBA00004308"/>
    </source>
</evidence>
<organism evidence="6 7">
    <name type="scientific">Conidiobolus coronatus (strain ATCC 28846 / CBS 209.66 / NRRL 28638)</name>
    <name type="common">Delacroixia coronata</name>
    <dbReference type="NCBI Taxonomy" id="796925"/>
    <lineage>
        <taxon>Eukaryota</taxon>
        <taxon>Fungi</taxon>
        <taxon>Fungi incertae sedis</taxon>
        <taxon>Zoopagomycota</taxon>
        <taxon>Entomophthoromycotina</taxon>
        <taxon>Entomophthoromycetes</taxon>
        <taxon>Entomophthorales</taxon>
        <taxon>Ancylistaceae</taxon>
        <taxon>Conidiobolus</taxon>
    </lineage>
</organism>
<feature type="domain" description="SAC" evidence="5">
    <location>
        <begin position="171"/>
        <end position="553"/>
    </location>
</feature>
<dbReference type="InterPro" id="IPR002013">
    <property type="entry name" value="SAC_dom"/>
</dbReference>
<dbReference type="GO" id="GO:0046856">
    <property type="term" value="P:phosphatidylinositol dephosphorylation"/>
    <property type="evidence" value="ECO:0007669"/>
    <property type="project" value="InterPro"/>
</dbReference>
<name>A0A137PHE0_CONC2</name>
<reference evidence="6 7" key="1">
    <citation type="journal article" date="2015" name="Genome Biol. Evol.">
        <title>Phylogenomic analyses indicate that early fungi evolved digesting cell walls of algal ancestors of land plants.</title>
        <authorList>
            <person name="Chang Y."/>
            <person name="Wang S."/>
            <person name="Sekimoto S."/>
            <person name="Aerts A.L."/>
            <person name="Choi C."/>
            <person name="Clum A."/>
            <person name="LaButti K.M."/>
            <person name="Lindquist E.A."/>
            <person name="Yee Ngan C."/>
            <person name="Ohm R.A."/>
            <person name="Salamov A.A."/>
            <person name="Grigoriev I.V."/>
            <person name="Spatafora J.W."/>
            <person name="Berbee M.L."/>
        </authorList>
    </citation>
    <scope>NUCLEOTIDE SEQUENCE [LARGE SCALE GENOMIC DNA]</scope>
    <source>
        <strain evidence="6 7">NRRL 28638</strain>
    </source>
</reference>
<comment type="subcellular location">
    <subcellularLocation>
        <location evidence="1">Endomembrane system</location>
    </subcellularLocation>
</comment>
<dbReference type="EMBL" id="KQ964424">
    <property type="protein sequence ID" value="KXN74400.1"/>
    <property type="molecule type" value="Genomic_DNA"/>
</dbReference>
<dbReference type="PANTHER" id="PTHR45738">
    <property type="entry name" value="POLYPHOSPHOINOSITIDE PHOSPHATASE"/>
    <property type="match status" value="1"/>
</dbReference>
<evidence type="ECO:0000313" key="7">
    <source>
        <dbReference type="Proteomes" id="UP000070444"/>
    </source>
</evidence>